<dbReference type="InterPro" id="IPR029069">
    <property type="entry name" value="HotDog_dom_sf"/>
</dbReference>
<dbReference type="EMBL" id="BONW01000041">
    <property type="protein sequence ID" value="GIG91943.1"/>
    <property type="molecule type" value="Genomic_DNA"/>
</dbReference>
<evidence type="ECO:0000313" key="1">
    <source>
        <dbReference type="EMBL" id="GIG91943.1"/>
    </source>
</evidence>
<sequence>MTSPVEARPAQTAAPVEPVDGRRYVYDCTLRWSDLDAYGHVNNARFLTLYEEARVALMFAGGRAWGVGSFADGVVIYRHEIDYLRPVEYALGRATAERAPTVRIEMWVEDLRQARFTIAYELFDGGVLASRARSVLVPFDLEKQRPRRLTEAEQEFLRRYLVEPAVPEKRA</sequence>
<keyword evidence="2" id="KW-1185">Reference proteome</keyword>
<evidence type="ECO:0000313" key="2">
    <source>
        <dbReference type="Proteomes" id="UP000646749"/>
    </source>
</evidence>
<protein>
    <submittedName>
        <fullName evidence="1">Thioesterase</fullName>
    </submittedName>
</protein>
<dbReference type="InterPro" id="IPR050563">
    <property type="entry name" value="4-hydroxybenzoyl-CoA_TE"/>
</dbReference>
<dbReference type="Proteomes" id="UP000646749">
    <property type="component" value="Unassembled WGS sequence"/>
</dbReference>
<dbReference type="CDD" id="cd00586">
    <property type="entry name" value="4HBT"/>
    <property type="match status" value="1"/>
</dbReference>
<accession>A0ABQ4EB32</accession>
<name>A0ABQ4EB32_9ACTN</name>
<dbReference type="Pfam" id="PF13279">
    <property type="entry name" value="4HBT_2"/>
    <property type="match status" value="1"/>
</dbReference>
<dbReference type="PANTHER" id="PTHR31793:SF24">
    <property type="entry name" value="LONG-CHAIN ACYL-COA THIOESTERASE FADM"/>
    <property type="match status" value="1"/>
</dbReference>
<gene>
    <name evidence="1" type="ORF">Pen02_68790</name>
</gene>
<organism evidence="1 2">
    <name type="scientific">Plantactinospora endophytica</name>
    <dbReference type="NCBI Taxonomy" id="673535"/>
    <lineage>
        <taxon>Bacteria</taxon>
        <taxon>Bacillati</taxon>
        <taxon>Actinomycetota</taxon>
        <taxon>Actinomycetes</taxon>
        <taxon>Micromonosporales</taxon>
        <taxon>Micromonosporaceae</taxon>
        <taxon>Plantactinospora</taxon>
    </lineage>
</organism>
<dbReference type="SUPFAM" id="SSF54637">
    <property type="entry name" value="Thioesterase/thiol ester dehydrase-isomerase"/>
    <property type="match status" value="1"/>
</dbReference>
<reference evidence="1 2" key="1">
    <citation type="submission" date="2021-01" db="EMBL/GenBank/DDBJ databases">
        <title>Whole genome shotgun sequence of Plantactinospora endophytica NBRC 110450.</title>
        <authorList>
            <person name="Komaki H."/>
            <person name="Tamura T."/>
        </authorList>
    </citation>
    <scope>NUCLEOTIDE SEQUENCE [LARGE SCALE GENOMIC DNA]</scope>
    <source>
        <strain evidence="1 2">NBRC 110450</strain>
    </source>
</reference>
<comment type="caution">
    <text evidence="1">The sequence shown here is derived from an EMBL/GenBank/DDBJ whole genome shotgun (WGS) entry which is preliminary data.</text>
</comment>
<proteinExistence type="predicted"/>
<dbReference type="PANTHER" id="PTHR31793">
    <property type="entry name" value="4-HYDROXYBENZOYL-COA THIOESTERASE FAMILY MEMBER"/>
    <property type="match status" value="1"/>
</dbReference>
<dbReference type="Gene3D" id="3.10.129.10">
    <property type="entry name" value="Hotdog Thioesterase"/>
    <property type="match status" value="1"/>
</dbReference>